<feature type="DNA-binding region" description="H-T-H motif" evidence="3">
    <location>
        <begin position="40"/>
        <end position="59"/>
    </location>
</feature>
<keyword evidence="1" id="KW-0678">Repressor</keyword>
<evidence type="ECO:0000259" key="4">
    <source>
        <dbReference type="PROSITE" id="PS50977"/>
    </source>
</evidence>
<dbReference type="OrthoDB" id="9810250at2"/>
<dbReference type="PANTHER" id="PTHR43479">
    <property type="entry name" value="ACREF/ENVCD OPERON REPRESSOR-RELATED"/>
    <property type="match status" value="1"/>
</dbReference>
<dbReference type="STRING" id="264697.ABE28_017550"/>
<dbReference type="Gene3D" id="1.10.357.10">
    <property type="entry name" value="Tetracycline Repressor, domain 2"/>
    <property type="match status" value="2"/>
</dbReference>
<gene>
    <name evidence="5" type="ORF">ABE28_017550</name>
</gene>
<dbReference type="GO" id="GO:0003677">
    <property type="term" value="F:DNA binding"/>
    <property type="evidence" value="ECO:0007669"/>
    <property type="project" value="UniProtKB-UniRule"/>
</dbReference>
<dbReference type="InterPro" id="IPR050624">
    <property type="entry name" value="HTH-type_Tx_Regulator"/>
</dbReference>
<accession>A0A1B3XSI8</accession>
<evidence type="ECO:0000256" key="3">
    <source>
        <dbReference type="PROSITE-ProRule" id="PRU00335"/>
    </source>
</evidence>
<evidence type="ECO:0000313" key="5">
    <source>
        <dbReference type="EMBL" id="AOH56172.1"/>
    </source>
</evidence>
<feature type="DNA-binding region" description="H-T-H motif" evidence="3">
    <location>
        <begin position="243"/>
        <end position="262"/>
    </location>
</feature>
<sequence>MPGGPFVSYDHDHLTNESTPSKIKEALLKLLIEKDIRHITSKEIAELANVSRGALYFYYEDKFDIFEEIVQEQKEGLQKAIFDSLNGFDQINLEEMKLKVLPSLSYVATQIPFFLNMMDRNKMPYINFHAFFFEVFNREIMLTPMKENVSDTLKDMYVHYRALYTYAIILFWFKEGMEPSPEKISQRYWDLVSQKRYYWMFGVPILPDEREDRIDRRVIRTRQALQEAMVQLIIEKKDYSAVTISDITRRSDVRRATFYDHYSSKADLLKAITHEFCADIITILTIEESSGNVTIKQAEAMLVRLFAYLSEHTSIVHFISGNYGIPDPIPEILNRLSDFYLKQKIDIHAGKKMYAYYVSGLLVGLILYRLHEGKVYTSQFLAQEFIQFLDLKKYKINLL</sequence>
<evidence type="ECO:0000313" key="6">
    <source>
        <dbReference type="Proteomes" id="UP000077926"/>
    </source>
</evidence>
<keyword evidence="6" id="KW-1185">Reference proteome</keyword>
<feature type="domain" description="HTH tetR-type" evidence="4">
    <location>
        <begin position="219"/>
        <end position="280"/>
    </location>
</feature>
<dbReference type="Proteomes" id="UP000077926">
    <property type="component" value="Chromosome"/>
</dbReference>
<dbReference type="InterPro" id="IPR009057">
    <property type="entry name" value="Homeodomain-like_sf"/>
</dbReference>
<dbReference type="AlphaFoldDB" id="A0A1B3XSI8"/>
<organism evidence="5 6">
    <name type="scientific">Peribacillus muralis</name>
    <dbReference type="NCBI Taxonomy" id="264697"/>
    <lineage>
        <taxon>Bacteria</taxon>
        <taxon>Bacillati</taxon>
        <taxon>Bacillota</taxon>
        <taxon>Bacilli</taxon>
        <taxon>Bacillales</taxon>
        <taxon>Bacillaceae</taxon>
        <taxon>Peribacillus</taxon>
    </lineage>
</organism>
<name>A0A1B3XSI8_9BACI</name>
<protein>
    <submittedName>
        <fullName evidence="5">TetR family transcriptional regulator</fullName>
    </submittedName>
</protein>
<proteinExistence type="predicted"/>
<dbReference type="KEGG" id="bmur:ABE28_017550"/>
<dbReference type="PANTHER" id="PTHR43479:SF7">
    <property type="entry name" value="TETR-FAMILY TRANSCRIPTIONAL REGULATOR"/>
    <property type="match status" value="1"/>
</dbReference>
<evidence type="ECO:0000256" key="2">
    <source>
        <dbReference type="ARBA" id="ARBA00023125"/>
    </source>
</evidence>
<dbReference type="Pfam" id="PF00440">
    <property type="entry name" value="TetR_N"/>
    <property type="match status" value="2"/>
</dbReference>
<feature type="domain" description="HTH tetR-type" evidence="4">
    <location>
        <begin position="17"/>
        <end position="77"/>
    </location>
</feature>
<dbReference type="PROSITE" id="PS50977">
    <property type="entry name" value="HTH_TETR_2"/>
    <property type="match status" value="2"/>
</dbReference>
<dbReference type="InterPro" id="IPR001647">
    <property type="entry name" value="HTH_TetR"/>
</dbReference>
<reference evidence="5 6" key="1">
    <citation type="submission" date="2016-08" db="EMBL/GenBank/DDBJ databases">
        <title>Complete genome sequence of Bacillus muralis G25-68, a strain with toxicity to nematodes.</title>
        <authorList>
            <person name="Zheng Z."/>
        </authorList>
    </citation>
    <scope>NUCLEOTIDE SEQUENCE [LARGE SCALE GENOMIC DNA]</scope>
    <source>
        <strain evidence="5 6">G25-68</strain>
    </source>
</reference>
<keyword evidence="2 3" id="KW-0238">DNA-binding</keyword>
<dbReference type="SUPFAM" id="SSF46689">
    <property type="entry name" value="Homeodomain-like"/>
    <property type="match status" value="2"/>
</dbReference>
<evidence type="ECO:0000256" key="1">
    <source>
        <dbReference type="ARBA" id="ARBA00022491"/>
    </source>
</evidence>
<dbReference type="EMBL" id="CP017080">
    <property type="protein sequence ID" value="AOH56172.1"/>
    <property type="molecule type" value="Genomic_DNA"/>
</dbReference>